<feature type="region of interest" description="Disordered" evidence="1">
    <location>
        <begin position="60"/>
        <end position="122"/>
    </location>
</feature>
<dbReference type="EMBL" id="KQ242751">
    <property type="protein sequence ID" value="KNC77377.1"/>
    <property type="molecule type" value="Genomic_DNA"/>
</dbReference>
<evidence type="ECO:0000313" key="3">
    <source>
        <dbReference type="Proteomes" id="UP000054560"/>
    </source>
</evidence>
<gene>
    <name evidence="2" type="ORF">SARC_10158</name>
</gene>
<feature type="compositionally biased region" description="Polar residues" evidence="1">
    <location>
        <begin position="382"/>
        <end position="396"/>
    </location>
</feature>
<feature type="region of interest" description="Disordered" evidence="1">
    <location>
        <begin position="413"/>
        <end position="457"/>
    </location>
</feature>
<feature type="compositionally biased region" description="Polar residues" evidence="1">
    <location>
        <begin position="60"/>
        <end position="76"/>
    </location>
</feature>
<accession>A0A0L0FKR5</accession>
<name>A0A0L0FKR5_9EUKA</name>
<protein>
    <submittedName>
        <fullName evidence="2">Uncharacterized protein</fullName>
    </submittedName>
</protein>
<feature type="region of interest" description="Disordered" evidence="1">
    <location>
        <begin position="536"/>
        <end position="555"/>
    </location>
</feature>
<feature type="compositionally biased region" description="Polar residues" evidence="1">
    <location>
        <begin position="92"/>
        <end position="105"/>
    </location>
</feature>
<feature type="region of interest" description="Disordered" evidence="1">
    <location>
        <begin position="199"/>
        <end position="300"/>
    </location>
</feature>
<feature type="compositionally biased region" description="Polar residues" evidence="1">
    <location>
        <begin position="590"/>
        <end position="605"/>
    </location>
</feature>
<organism evidence="2 3">
    <name type="scientific">Sphaeroforma arctica JP610</name>
    <dbReference type="NCBI Taxonomy" id="667725"/>
    <lineage>
        <taxon>Eukaryota</taxon>
        <taxon>Ichthyosporea</taxon>
        <taxon>Ichthyophonida</taxon>
        <taxon>Sphaeroforma</taxon>
    </lineage>
</organism>
<feature type="region of interest" description="Disordered" evidence="1">
    <location>
        <begin position="335"/>
        <end position="397"/>
    </location>
</feature>
<sequence length="640" mass="70045">MTHVPMTVRVRRIPPMHLHSDRNEESLKPDSRPIIGQAYDEAVGGDETVGFRYDIVQPPSASNWLGSDADTTNQSPGPAPSVCGEGEGVYETNASHTDSMRQQSDATAAAGRGTYTAQESSTHTLWDKDNGLCADMNEESLRDTDSRVVVGREASGAEISGLGTSRVVGKGKTNLVDVSGVMGDPRSSDMEDWRSDSVASFNSGGGRSKDTLGETYEPMPRFIPEQSTDVNSKTPAGEHGTADYINRPAKDSTNRSATQTVAIDDDVRRSKPKHSRVNGLNRGRPSARAYPKSSQSQIRIRKRIDTHITPNSDPATHTPTYAHANAHTVALARTNRSTQAHPQTQSHTRTHTHTNTNGHTHVRTRAGVGGGERERLREAENTDNTQTGLKHTTTQRQVEREGITLPAHMHTHTPELLGAQTQGATLKESDNERVRSSTARSRHLRNGGRLTEDSQMRLQRSRTDIPLVSNTSQDPALVGRYHSGLKLKTSITAPIPKAPIEDRIVLNSAAFQRAGDDSTVEETNKNFTLQITSINSKHASSGKQISSRRSYRRSNELSGPIRIASGPIRIAAGLATDDIELHNEQIYQNAQGNQDYSRKTGTGNTAKKGFSLEFEPDPYDPDYCEERWTEALRADAEQKS</sequence>
<feature type="compositionally biased region" description="Polar residues" evidence="1">
    <location>
        <begin position="536"/>
        <end position="548"/>
    </location>
</feature>
<feature type="region of interest" description="Disordered" evidence="1">
    <location>
        <begin position="590"/>
        <end position="614"/>
    </location>
</feature>
<dbReference type="AlphaFoldDB" id="A0A0L0FKR5"/>
<dbReference type="RefSeq" id="XP_014151279.1">
    <property type="nucleotide sequence ID" value="XM_014295804.1"/>
</dbReference>
<feature type="compositionally biased region" description="Polar residues" evidence="1">
    <location>
        <begin position="335"/>
        <end position="346"/>
    </location>
</feature>
<reference evidence="2 3" key="1">
    <citation type="submission" date="2011-02" db="EMBL/GenBank/DDBJ databases">
        <title>The Genome Sequence of Sphaeroforma arctica JP610.</title>
        <authorList>
            <consortium name="The Broad Institute Genome Sequencing Platform"/>
            <person name="Russ C."/>
            <person name="Cuomo C."/>
            <person name="Young S.K."/>
            <person name="Zeng Q."/>
            <person name="Gargeya S."/>
            <person name="Alvarado L."/>
            <person name="Berlin A."/>
            <person name="Chapman S.B."/>
            <person name="Chen Z."/>
            <person name="Freedman E."/>
            <person name="Gellesch M."/>
            <person name="Goldberg J."/>
            <person name="Griggs A."/>
            <person name="Gujja S."/>
            <person name="Heilman E."/>
            <person name="Heiman D."/>
            <person name="Howarth C."/>
            <person name="Mehta T."/>
            <person name="Neiman D."/>
            <person name="Pearson M."/>
            <person name="Roberts A."/>
            <person name="Saif S."/>
            <person name="Shea T."/>
            <person name="Shenoy N."/>
            <person name="Sisk P."/>
            <person name="Stolte C."/>
            <person name="Sykes S."/>
            <person name="White J."/>
            <person name="Yandava C."/>
            <person name="Burger G."/>
            <person name="Gray M.W."/>
            <person name="Holland P.W.H."/>
            <person name="King N."/>
            <person name="Lang F.B.F."/>
            <person name="Roger A.J."/>
            <person name="Ruiz-Trillo I."/>
            <person name="Haas B."/>
            <person name="Nusbaum C."/>
            <person name="Birren B."/>
        </authorList>
    </citation>
    <scope>NUCLEOTIDE SEQUENCE [LARGE SCALE GENOMIC DNA]</scope>
    <source>
        <strain evidence="2 3">JP610</strain>
    </source>
</reference>
<evidence type="ECO:0000256" key="1">
    <source>
        <dbReference type="SAM" id="MobiDB-lite"/>
    </source>
</evidence>
<evidence type="ECO:0000313" key="2">
    <source>
        <dbReference type="EMBL" id="KNC77377.1"/>
    </source>
</evidence>
<dbReference type="GeneID" id="25910662"/>
<feature type="compositionally biased region" description="Basic and acidic residues" evidence="1">
    <location>
        <begin position="371"/>
        <end position="380"/>
    </location>
</feature>
<feature type="compositionally biased region" description="Polar residues" evidence="1">
    <location>
        <begin position="225"/>
        <end position="234"/>
    </location>
</feature>
<keyword evidence="3" id="KW-1185">Reference proteome</keyword>
<dbReference type="Proteomes" id="UP000054560">
    <property type="component" value="Unassembled WGS sequence"/>
</dbReference>
<feature type="compositionally biased region" description="Low complexity" evidence="1">
    <location>
        <begin position="106"/>
        <end position="117"/>
    </location>
</feature>
<feature type="non-terminal residue" evidence="2">
    <location>
        <position position="640"/>
    </location>
</feature>
<proteinExistence type="predicted"/>